<gene>
    <name evidence="1" type="ORF">FHR32_007231</name>
</gene>
<protein>
    <submittedName>
        <fullName evidence="1">Uncharacterized protein (DUF885 family)</fullName>
    </submittedName>
</protein>
<accession>A0A7W7S2T1</accession>
<name>A0A7W7S2T1_9ACTN</name>
<proteinExistence type="predicted"/>
<dbReference type="AlphaFoldDB" id="A0A7W7S2T1"/>
<organism evidence="1 2">
    <name type="scientific">Streptosporangium album</name>
    <dbReference type="NCBI Taxonomy" id="47479"/>
    <lineage>
        <taxon>Bacteria</taxon>
        <taxon>Bacillati</taxon>
        <taxon>Actinomycetota</taxon>
        <taxon>Actinomycetes</taxon>
        <taxon>Streptosporangiales</taxon>
        <taxon>Streptosporangiaceae</taxon>
        <taxon>Streptosporangium</taxon>
    </lineage>
</organism>
<dbReference type="Proteomes" id="UP000534286">
    <property type="component" value="Unassembled WGS sequence"/>
</dbReference>
<dbReference type="RefSeq" id="WP_184758789.1">
    <property type="nucleotide sequence ID" value="NZ_BAABEK010000073.1"/>
</dbReference>
<comment type="caution">
    <text evidence="1">The sequence shown here is derived from an EMBL/GenBank/DDBJ whole genome shotgun (WGS) entry which is preliminary data.</text>
</comment>
<sequence>MTPIFELCDGYVGKSTTLDPISAEIRGVAGGFVAATDYSPDGHAARAELIHRTLAELAGLRVTSEADRHAAEHLRKRLEAESAWHASGEPLRMLRGQFGLLNLIRDSVDLLPRSDDDQWRNVAARLAAVPVMLVSWCTSLDLGLEKGLTAARRQALESAAQAERFAGVHDALVTSYGDGRLAGELARAAALAHMAYTETARYLRQDYVPRAAEQDGVGAERYAVAARQSLGADIDLAEAYAWGWAELGRIEAEIADEVERVRPGASWEKVSALLDQSHCVVGADAYRAWLQERHDQAGELHGTHFDIADSLRTLQVAIAPASASGSPYYTPPTEDLCEVAAGVASSQEIWRSQWRRGVGSHLMWRASD</sequence>
<keyword evidence="2" id="KW-1185">Reference proteome</keyword>
<dbReference type="InterPro" id="IPR010281">
    <property type="entry name" value="DUF885"/>
</dbReference>
<reference evidence="1 2" key="1">
    <citation type="submission" date="2020-08" db="EMBL/GenBank/DDBJ databases">
        <title>Sequencing the genomes of 1000 actinobacteria strains.</title>
        <authorList>
            <person name="Klenk H.-P."/>
        </authorList>
    </citation>
    <scope>NUCLEOTIDE SEQUENCE [LARGE SCALE GENOMIC DNA]</scope>
    <source>
        <strain evidence="1 2">DSM 43023</strain>
    </source>
</reference>
<evidence type="ECO:0000313" key="2">
    <source>
        <dbReference type="Proteomes" id="UP000534286"/>
    </source>
</evidence>
<evidence type="ECO:0000313" key="1">
    <source>
        <dbReference type="EMBL" id="MBB4942831.1"/>
    </source>
</evidence>
<dbReference type="Pfam" id="PF05960">
    <property type="entry name" value="DUF885"/>
    <property type="match status" value="1"/>
</dbReference>
<dbReference type="EMBL" id="JACHJU010000004">
    <property type="protein sequence ID" value="MBB4942831.1"/>
    <property type="molecule type" value="Genomic_DNA"/>
</dbReference>